<comment type="similarity">
    <text evidence="2 15">Belongs to the HAD-like hydrolase superfamily. EYA family.</text>
</comment>
<reference evidence="17" key="1">
    <citation type="submission" date="2021-01" db="UniProtKB">
        <authorList>
            <consortium name="EnsemblMetazoa"/>
        </authorList>
    </citation>
    <scope>IDENTIFICATION</scope>
</reference>
<evidence type="ECO:0000256" key="6">
    <source>
        <dbReference type="ARBA" id="ARBA00022842"/>
    </source>
</evidence>
<proteinExistence type="inferred from homology"/>
<dbReference type="OrthoDB" id="167668at2759"/>
<evidence type="ECO:0000256" key="2">
    <source>
        <dbReference type="ARBA" id="ARBA00010501"/>
    </source>
</evidence>
<dbReference type="EC" id="3.1.3.48" evidence="15"/>
<dbReference type="Gene3D" id="3.40.50.12350">
    <property type="match status" value="1"/>
</dbReference>
<feature type="compositionally biased region" description="Polar residues" evidence="16">
    <location>
        <begin position="35"/>
        <end position="53"/>
    </location>
</feature>
<keyword evidence="4 14" id="KW-0479">Metal-binding</keyword>
<dbReference type="SFLD" id="SFLDS00003">
    <property type="entry name" value="Haloacid_Dehalogenase"/>
    <property type="match status" value="1"/>
</dbReference>
<comment type="catalytic activity">
    <reaction evidence="12 15">
        <text>O-phospho-L-tyrosyl-[protein] + H2O = L-tyrosyl-[protein] + phosphate</text>
        <dbReference type="Rhea" id="RHEA:10684"/>
        <dbReference type="Rhea" id="RHEA-COMP:10136"/>
        <dbReference type="Rhea" id="RHEA-COMP:20101"/>
        <dbReference type="ChEBI" id="CHEBI:15377"/>
        <dbReference type="ChEBI" id="CHEBI:43474"/>
        <dbReference type="ChEBI" id="CHEBI:46858"/>
        <dbReference type="ChEBI" id="CHEBI:61978"/>
        <dbReference type="EC" id="3.1.3.48"/>
    </reaction>
</comment>
<dbReference type="GO" id="GO:0005634">
    <property type="term" value="C:nucleus"/>
    <property type="evidence" value="ECO:0007669"/>
    <property type="project" value="UniProtKB-SubCell"/>
</dbReference>
<feature type="compositionally biased region" description="Acidic residues" evidence="16">
    <location>
        <begin position="9"/>
        <end position="22"/>
    </location>
</feature>
<dbReference type="Proteomes" id="UP000002358">
    <property type="component" value="Chromosome 2"/>
</dbReference>
<evidence type="ECO:0000256" key="13">
    <source>
        <dbReference type="PIRSR" id="PIRSR628472-1"/>
    </source>
</evidence>
<dbReference type="InterPro" id="IPR028472">
    <property type="entry name" value="EYA"/>
</dbReference>
<evidence type="ECO:0000256" key="11">
    <source>
        <dbReference type="ARBA" id="ARBA00023242"/>
    </source>
</evidence>
<dbReference type="InterPro" id="IPR006545">
    <property type="entry name" value="EYA_dom"/>
</dbReference>
<dbReference type="GO" id="GO:0045739">
    <property type="term" value="P:positive regulation of DNA repair"/>
    <property type="evidence" value="ECO:0007669"/>
    <property type="project" value="TreeGrafter"/>
</dbReference>
<dbReference type="RefSeq" id="XP_008208094.1">
    <property type="nucleotide sequence ID" value="XM_008209872.4"/>
</dbReference>
<dbReference type="PANTHER" id="PTHR10190">
    <property type="entry name" value="EYES ABSENT"/>
    <property type="match status" value="1"/>
</dbReference>
<dbReference type="CTD" id="33916"/>
<dbReference type="GO" id="GO:0004725">
    <property type="term" value="F:protein tyrosine phosphatase activity"/>
    <property type="evidence" value="ECO:0007669"/>
    <property type="project" value="UniProtKB-EC"/>
</dbReference>
<keyword evidence="11" id="KW-0539">Nucleus</keyword>
<dbReference type="GO" id="GO:2001240">
    <property type="term" value="P:negative regulation of extrinsic apoptotic signaling pathway in absence of ligand"/>
    <property type="evidence" value="ECO:0007669"/>
    <property type="project" value="TreeGrafter"/>
</dbReference>
<evidence type="ECO:0000256" key="10">
    <source>
        <dbReference type="ARBA" id="ARBA00023163"/>
    </source>
</evidence>
<dbReference type="NCBIfam" id="TIGR01658">
    <property type="entry name" value="EYA-cons_domain"/>
    <property type="match status" value="1"/>
</dbReference>
<comment type="subcellular location">
    <subcellularLocation>
        <location evidence="1">Nucleus</location>
    </subcellularLocation>
</comment>
<evidence type="ECO:0000256" key="16">
    <source>
        <dbReference type="SAM" id="MobiDB-lite"/>
    </source>
</evidence>
<keyword evidence="3" id="KW-0217">Developmental protein</keyword>
<evidence type="ECO:0000256" key="8">
    <source>
        <dbReference type="ARBA" id="ARBA00023015"/>
    </source>
</evidence>
<feature type="active site" description="Nucleophile" evidence="13">
    <location>
        <position position="280"/>
    </location>
</feature>
<evidence type="ECO:0000313" key="18">
    <source>
        <dbReference type="Proteomes" id="UP000002358"/>
    </source>
</evidence>
<protein>
    <recommendedName>
        <fullName evidence="15">Eyes absent homolog</fullName>
        <ecNumber evidence="15">3.1.3.48</ecNumber>
    </recommendedName>
</protein>
<accession>A0A7M7H7G3</accession>
<dbReference type="GeneID" id="100119893"/>
<dbReference type="InterPro" id="IPR042577">
    <property type="entry name" value="EYA_dom_metazoan"/>
</dbReference>
<dbReference type="InterPro" id="IPR038102">
    <property type="entry name" value="EYA_dom_sf"/>
</dbReference>
<dbReference type="SMR" id="A0A7M7H7G3"/>
<dbReference type="CDD" id="cd02601">
    <property type="entry name" value="HAD_Eya"/>
    <property type="match status" value="1"/>
</dbReference>
<feature type="region of interest" description="Disordered" evidence="16">
    <location>
        <begin position="237"/>
        <end position="268"/>
    </location>
</feature>
<dbReference type="GO" id="GO:0046872">
    <property type="term" value="F:metal ion binding"/>
    <property type="evidence" value="ECO:0007669"/>
    <property type="project" value="UniProtKB-KW"/>
</dbReference>
<keyword evidence="7 15" id="KW-0904">Protein phosphatase</keyword>
<dbReference type="AlphaFoldDB" id="A0A7M7H7G3"/>
<feature type="binding site" evidence="14">
    <location>
        <position position="513"/>
    </location>
    <ligand>
        <name>Mg(2+)</name>
        <dbReference type="ChEBI" id="CHEBI:18420"/>
    </ligand>
</feature>
<keyword evidence="10" id="KW-0804">Transcription</keyword>
<evidence type="ECO:0000256" key="9">
    <source>
        <dbReference type="ARBA" id="ARBA00023159"/>
    </source>
</evidence>
<dbReference type="SFLD" id="SFLDG01129">
    <property type="entry name" value="C1.5:_HAD__Beta-PGM__Phosphata"/>
    <property type="match status" value="1"/>
</dbReference>
<evidence type="ECO:0000256" key="15">
    <source>
        <dbReference type="RuleBase" id="RU362036"/>
    </source>
</evidence>
<evidence type="ECO:0000256" key="3">
    <source>
        <dbReference type="ARBA" id="ARBA00022473"/>
    </source>
</evidence>
<feature type="binding site" evidence="14">
    <location>
        <position position="280"/>
    </location>
    <ligand>
        <name>Mg(2+)</name>
        <dbReference type="ChEBI" id="CHEBI:18420"/>
    </ligand>
</feature>
<comment type="cofactor">
    <cofactor evidence="14 15">
        <name>Mg(2+)</name>
        <dbReference type="ChEBI" id="CHEBI:18420"/>
    </cofactor>
    <text evidence="14 15">Binds 1 Mg(2+) ion per subunit.</text>
</comment>
<keyword evidence="8 15" id="KW-0805">Transcription regulation</keyword>
<feature type="binding site" evidence="14">
    <location>
        <position position="282"/>
    </location>
    <ligand>
        <name>Mg(2+)</name>
        <dbReference type="ChEBI" id="CHEBI:18420"/>
    </ligand>
</feature>
<keyword evidence="18" id="KW-1185">Reference proteome</keyword>
<evidence type="ECO:0000256" key="14">
    <source>
        <dbReference type="PIRSR" id="PIRSR628472-2"/>
    </source>
</evidence>
<keyword evidence="9" id="KW-0010">Activator</keyword>
<evidence type="ECO:0000256" key="7">
    <source>
        <dbReference type="ARBA" id="ARBA00022912"/>
    </source>
</evidence>
<evidence type="ECO:0000256" key="4">
    <source>
        <dbReference type="ARBA" id="ARBA00022723"/>
    </source>
</evidence>
<feature type="compositionally biased region" description="Polar residues" evidence="16">
    <location>
        <begin position="256"/>
        <end position="268"/>
    </location>
</feature>
<sequence>MGKKVQWDSADDDRSDMLTEDNDPTKPAGVLDNAGSVSSSTEASIQHPRSANNEAEVKNEVQDCPETESVPGGELYIDENAEEKEHEYPDSMEKADYGSLYGANPFYNSLYNSPSCGSTAVSKGSSSLQSSYLGSYTAPSSMTQYSSYPGYNSGSASFPTVPQNISAASQKLDYTAYSTSLYGNDRVPLQYSSYYPMPGYHPTPTSFNISNLNFVDSTKSALTLDATAHDTNDLTARETANVEGGSAKPCKRGRRQSGSGNSIGSADTTEAGPDRIFIWDLDETIVVLQSLVSGQFATTYNKDPTILAQLAYRMEEIVFYLADTHFFFNDIESLRSQECDQAHIDDVSSDDNGMDLSSYNFANDGFHCEAASNGICLPSGVRGGVDWMRKLAFRYRKIKETYCNYRNNVGGLLGATKREHWLNLRAEIEQQTENWLTVAVKCLSLIGKRSHCVNILVTSDQLIPSLSKVLLFGLGGLFPIENIYSANKTGKESCFGRIMARFGRKCTYVVIGDGSDEEAAARFHNFPFWRIKSHSDMQALYNALEMDFL</sequence>
<keyword evidence="5 15" id="KW-0378">Hydrolase</keyword>
<dbReference type="PANTHER" id="PTHR10190:SF16">
    <property type="entry name" value="DEVELOPMENTAL PROTEIN EYES ABSENT"/>
    <property type="match status" value="1"/>
</dbReference>
<dbReference type="EnsemblMetazoa" id="XM_008209872">
    <property type="protein sequence ID" value="XP_008208094"/>
    <property type="gene ID" value="LOC100119893"/>
</dbReference>
<dbReference type="InParanoid" id="A0A7M7H7G3"/>
<feature type="region of interest" description="Disordered" evidence="16">
    <location>
        <begin position="1"/>
        <end position="75"/>
    </location>
</feature>
<evidence type="ECO:0000256" key="12">
    <source>
        <dbReference type="ARBA" id="ARBA00051722"/>
    </source>
</evidence>
<evidence type="ECO:0000313" key="17">
    <source>
        <dbReference type="EnsemblMetazoa" id="XP_008208094"/>
    </source>
</evidence>
<evidence type="ECO:0000256" key="5">
    <source>
        <dbReference type="ARBA" id="ARBA00022801"/>
    </source>
</evidence>
<evidence type="ECO:0000256" key="1">
    <source>
        <dbReference type="ARBA" id="ARBA00004123"/>
    </source>
</evidence>
<keyword evidence="6 14" id="KW-0460">Magnesium</keyword>
<organism evidence="17 18">
    <name type="scientific">Nasonia vitripennis</name>
    <name type="common">Parasitic wasp</name>
    <dbReference type="NCBI Taxonomy" id="7425"/>
    <lineage>
        <taxon>Eukaryota</taxon>
        <taxon>Metazoa</taxon>
        <taxon>Ecdysozoa</taxon>
        <taxon>Arthropoda</taxon>
        <taxon>Hexapoda</taxon>
        <taxon>Insecta</taxon>
        <taxon>Pterygota</taxon>
        <taxon>Neoptera</taxon>
        <taxon>Endopterygota</taxon>
        <taxon>Hymenoptera</taxon>
        <taxon>Apocrita</taxon>
        <taxon>Proctotrupomorpha</taxon>
        <taxon>Chalcidoidea</taxon>
        <taxon>Pteromalidae</taxon>
        <taxon>Pteromalinae</taxon>
        <taxon>Nasonia</taxon>
    </lineage>
</organism>
<name>A0A7M7H7G3_NASVI</name>
<dbReference type="GO" id="GO:0030154">
    <property type="term" value="P:cell differentiation"/>
    <property type="evidence" value="ECO:0007669"/>
    <property type="project" value="TreeGrafter"/>
</dbReference>
<feature type="active site" description="Proton donor" evidence="13">
    <location>
        <position position="282"/>
    </location>
</feature>